<keyword evidence="3" id="KW-1185">Reference proteome</keyword>
<evidence type="ECO:0000313" key="2">
    <source>
        <dbReference type="EMBL" id="KAA9083750.1"/>
    </source>
</evidence>
<proteinExistence type="predicted"/>
<reference evidence="3" key="1">
    <citation type="submission" date="2019-09" db="EMBL/GenBank/DDBJ databases">
        <title>Mumia zhuanghuii sp. nov. isolated from the intestinal contents of plateau pika (Ochotona curzoniae) in the Qinghai-Tibet plateau of China.</title>
        <authorList>
            <person name="Tian Z."/>
        </authorList>
    </citation>
    <scope>NUCLEOTIDE SEQUENCE [LARGE SCALE GENOMIC DNA]</scope>
    <source>
        <strain evidence="3">DSM 25564</strain>
    </source>
</reference>
<dbReference type="RefSeq" id="WP_150420460.1">
    <property type="nucleotide sequence ID" value="NZ_VYRZ01000005.1"/>
</dbReference>
<evidence type="ECO:0000259" key="1">
    <source>
        <dbReference type="PROSITE" id="PS50937"/>
    </source>
</evidence>
<dbReference type="EMBL" id="VYRZ01000005">
    <property type="protein sequence ID" value="KAA9083750.1"/>
    <property type="molecule type" value="Genomic_DNA"/>
</dbReference>
<comment type="caution">
    <text evidence="2">The sequence shown here is derived from an EMBL/GenBank/DDBJ whole genome shotgun (WGS) entry which is preliminary data.</text>
</comment>
<dbReference type="GO" id="GO:0003677">
    <property type="term" value="F:DNA binding"/>
    <property type="evidence" value="ECO:0007669"/>
    <property type="project" value="InterPro"/>
</dbReference>
<organism evidence="2 3">
    <name type="scientific">Microbacterium radiodurans</name>
    <dbReference type="NCBI Taxonomy" id="661398"/>
    <lineage>
        <taxon>Bacteria</taxon>
        <taxon>Bacillati</taxon>
        <taxon>Actinomycetota</taxon>
        <taxon>Actinomycetes</taxon>
        <taxon>Micrococcales</taxon>
        <taxon>Microbacteriaceae</taxon>
        <taxon>Microbacterium</taxon>
    </lineage>
</organism>
<dbReference type="Gene3D" id="1.10.1660.10">
    <property type="match status" value="1"/>
</dbReference>
<dbReference type="InterPro" id="IPR009061">
    <property type="entry name" value="DNA-bd_dom_put_sf"/>
</dbReference>
<dbReference type="GO" id="GO:0006355">
    <property type="term" value="P:regulation of DNA-templated transcription"/>
    <property type="evidence" value="ECO:0007669"/>
    <property type="project" value="InterPro"/>
</dbReference>
<feature type="domain" description="HTH merR-type" evidence="1">
    <location>
        <begin position="7"/>
        <end position="53"/>
    </location>
</feature>
<protein>
    <submittedName>
        <fullName evidence="2">MerR family transcriptional regulator</fullName>
    </submittedName>
</protein>
<evidence type="ECO:0000313" key="3">
    <source>
        <dbReference type="Proteomes" id="UP000327039"/>
    </source>
</evidence>
<gene>
    <name evidence="2" type="ORF">F6B42_14455</name>
</gene>
<dbReference type="SUPFAM" id="SSF46955">
    <property type="entry name" value="Putative DNA-binding domain"/>
    <property type="match status" value="1"/>
</dbReference>
<name>A0A5J5IMD6_9MICO</name>
<sequence>MTDHTTSFSAGRFSAMTGLSAKALRLYGERGVLEPVAVDPNSGYRSYSLEQVREGVTLDLLRRANIGLGDLVSERRDQFDDHRARLSIRRAMEDFYIDLAERVSGGDPHALELDIQRAPAADWIAVDILFAVPSDPDGAQTSFTAMATDLPALDQTFLAVLRDHDIELAEESWTTSTEDADPCMRLAHRVSHPVAESERARVETALSSVSAAAATVSTGTLPERQEHVYSLPTTGVLDDEGIADTALSYLATIAFAHRLAEHGSGAVAHSARRRVRAISMFAPDASPKDVFDLLA</sequence>
<dbReference type="InterPro" id="IPR000551">
    <property type="entry name" value="MerR-type_HTH_dom"/>
</dbReference>
<dbReference type="SMART" id="SM00422">
    <property type="entry name" value="HTH_MERR"/>
    <property type="match status" value="1"/>
</dbReference>
<accession>A0A5J5IMD6</accession>
<dbReference type="OrthoDB" id="9802039at2"/>
<dbReference type="AlphaFoldDB" id="A0A5J5IMD6"/>
<dbReference type="PROSITE" id="PS50937">
    <property type="entry name" value="HTH_MERR_2"/>
    <property type="match status" value="1"/>
</dbReference>
<dbReference type="Proteomes" id="UP000327039">
    <property type="component" value="Unassembled WGS sequence"/>
</dbReference>
<dbReference type="Pfam" id="PF13411">
    <property type="entry name" value="MerR_1"/>
    <property type="match status" value="1"/>
</dbReference>